<evidence type="ECO:0000256" key="2">
    <source>
        <dbReference type="ARBA" id="ARBA00022448"/>
    </source>
</evidence>
<evidence type="ECO:0000256" key="3">
    <source>
        <dbReference type="ARBA" id="ARBA00022723"/>
    </source>
</evidence>
<sequence length="83" mass="9178">MNPIEAQMDSAQMAIVDLMGGSDMYNRMQGSCWTKCISNLKTNLLSAGESSCIDRCVNKYSDVHAQVGMRLQVLMEKNTQTPS</sequence>
<comment type="domain">
    <text evidence="9">The twin CX3C motif contains 4 conserved Cys residues that form 2 disulfide bonds in the mitochondrial intermembrane space.</text>
</comment>
<keyword evidence="6 9" id="KW-0811">Translocation</keyword>
<evidence type="ECO:0000313" key="12">
    <source>
        <dbReference type="Proteomes" id="UP000823046"/>
    </source>
</evidence>
<evidence type="ECO:0000256" key="8">
    <source>
        <dbReference type="ARBA" id="ARBA00023157"/>
    </source>
</evidence>
<dbReference type="EMBL" id="JADAQX010000375">
    <property type="protein sequence ID" value="KAF8820479.1"/>
    <property type="molecule type" value="Genomic_DNA"/>
</dbReference>
<keyword evidence="9" id="KW-0999">Mitochondrion inner membrane</keyword>
<keyword evidence="12" id="KW-1185">Reference proteome</keyword>
<evidence type="ECO:0000256" key="5">
    <source>
        <dbReference type="ARBA" id="ARBA00022927"/>
    </source>
</evidence>
<comment type="function">
    <text evidence="9">Mitochondrial intermembrane chaperone that participates in the import and insertion of some multi-pass transmembrane proteins into the mitochondrial inner membrane. Also required for the transfer of beta-barrel precursors from the TOM complex to the sorting and assembly machinery (SAM complex) of the outer membrane. Acts as a chaperone-like protein that protects the hydrophobic precursors from aggregation and guide them through the mitochondrial intermembrane space.</text>
</comment>
<dbReference type="Gene3D" id="1.10.287.810">
    <property type="entry name" value="Mitochondrial import inner membrane translocase subunit tim13 like domains"/>
    <property type="match status" value="1"/>
</dbReference>
<keyword evidence="5 9" id="KW-0653">Protein transport</keyword>
<comment type="subcellular location">
    <subcellularLocation>
        <location evidence="9">Mitochondrion inner membrane</location>
        <topology evidence="9">Peripheral membrane protein</topology>
        <orientation evidence="9">Intermembrane side</orientation>
    </subcellularLocation>
</comment>
<keyword evidence="3" id="KW-0479">Metal-binding</keyword>
<dbReference type="InterPro" id="IPR035427">
    <property type="entry name" value="Tim10-like_dom_sf"/>
</dbReference>
<dbReference type="PANTHER" id="PTHR11038:SF16">
    <property type="entry name" value="MITOCHONDRIAL IMPORT INNER MEMBRANE TRANSLOCASE SUBUNIT TIM10"/>
    <property type="match status" value="1"/>
</dbReference>
<dbReference type="Proteomes" id="UP000823046">
    <property type="component" value="Unassembled WGS sequence"/>
</dbReference>
<keyword evidence="8 9" id="KW-1015">Disulfide bond</keyword>
<organism evidence="11 12">
    <name type="scientific">Cardiosporidium cionae</name>
    <dbReference type="NCBI Taxonomy" id="476202"/>
    <lineage>
        <taxon>Eukaryota</taxon>
        <taxon>Sar</taxon>
        <taxon>Alveolata</taxon>
        <taxon>Apicomplexa</taxon>
        <taxon>Aconoidasida</taxon>
        <taxon>Nephromycida</taxon>
        <taxon>Cardiosporidium</taxon>
    </lineage>
</organism>
<evidence type="ECO:0000256" key="9">
    <source>
        <dbReference type="RuleBase" id="RU367043"/>
    </source>
</evidence>
<dbReference type="SUPFAM" id="SSF144122">
    <property type="entry name" value="Tim10-like"/>
    <property type="match status" value="1"/>
</dbReference>
<evidence type="ECO:0000256" key="7">
    <source>
        <dbReference type="ARBA" id="ARBA00023128"/>
    </source>
</evidence>
<feature type="domain" description="Tim10-like" evidence="10">
    <location>
        <begin position="22"/>
        <end position="72"/>
    </location>
</feature>
<dbReference type="PANTHER" id="PTHR11038">
    <property type="entry name" value="MITOCHONDRIAL IMPORT INNER MEMBRANE TRANSLOCASE SUBUNIT TIM10"/>
    <property type="match status" value="1"/>
</dbReference>
<comment type="subunit">
    <text evidence="9">Heterohexamer.</text>
</comment>
<evidence type="ECO:0000256" key="6">
    <source>
        <dbReference type="ARBA" id="ARBA00023010"/>
    </source>
</evidence>
<name>A0ABQ7J904_9APIC</name>
<keyword evidence="7 9" id="KW-0496">Mitochondrion</keyword>
<keyword evidence="9" id="KW-0472">Membrane</keyword>
<evidence type="ECO:0000313" key="11">
    <source>
        <dbReference type="EMBL" id="KAF8820479.1"/>
    </source>
</evidence>
<evidence type="ECO:0000256" key="1">
    <source>
        <dbReference type="ARBA" id="ARBA00006720"/>
    </source>
</evidence>
<comment type="similarity">
    <text evidence="1 9">Belongs to the small Tim family.</text>
</comment>
<dbReference type="Pfam" id="PF02953">
    <property type="entry name" value="zf-Tim10_DDP"/>
    <property type="match status" value="1"/>
</dbReference>
<keyword evidence="2 9" id="KW-0813">Transport</keyword>
<proteinExistence type="inferred from homology"/>
<keyword evidence="4" id="KW-0862">Zinc</keyword>
<gene>
    <name evidence="11" type="ORF">IE077_000479</name>
</gene>
<protein>
    <recommendedName>
        <fullName evidence="9">Mitochondrial import inner membrane translocase subunit</fullName>
    </recommendedName>
</protein>
<evidence type="ECO:0000256" key="4">
    <source>
        <dbReference type="ARBA" id="ARBA00022833"/>
    </source>
</evidence>
<comment type="caution">
    <text evidence="11">The sequence shown here is derived from an EMBL/GenBank/DDBJ whole genome shotgun (WGS) entry which is preliminary data.</text>
</comment>
<keyword evidence="9" id="KW-0143">Chaperone</keyword>
<reference evidence="11 12" key="1">
    <citation type="journal article" date="2020" name="bioRxiv">
        <title>Metabolic contributions of an alphaproteobacterial endosymbiont in the apicomplexan Cardiosporidium cionae.</title>
        <authorList>
            <person name="Hunter E.S."/>
            <person name="Paight C.J."/>
            <person name="Lane C.E."/>
        </authorList>
    </citation>
    <scope>NUCLEOTIDE SEQUENCE [LARGE SCALE GENOMIC DNA]</scope>
    <source>
        <strain evidence="11">ESH_2018</strain>
    </source>
</reference>
<accession>A0ABQ7J904</accession>
<dbReference type="InterPro" id="IPR004217">
    <property type="entry name" value="Tim10-like"/>
</dbReference>
<evidence type="ECO:0000259" key="10">
    <source>
        <dbReference type="Pfam" id="PF02953"/>
    </source>
</evidence>